<dbReference type="SMART" id="SM00554">
    <property type="entry name" value="FAS1"/>
    <property type="match status" value="1"/>
</dbReference>
<feature type="domain" description="FAS1" evidence="1">
    <location>
        <begin position="52"/>
        <end position="184"/>
    </location>
</feature>
<dbReference type="InterPro" id="IPR000782">
    <property type="entry name" value="FAS1_domain"/>
</dbReference>
<gene>
    <name evidence="2" type="ORF">UFOPK1392_00933</name>
</gene>
<dbReference type="Pfam" id="PF02469">
    <property type="entry name" value="Fasciclin"/>
    <property type="match status" value="1"/>
</dbReference>
<protein>
    <submittedName>
        <fullName evidence="2">Unannotated protein</fullName>
    </submittedName>
</protein>
<dbReference type="FunFam" id="2.30.180.10:FF:000019">
    <property type="entry name" value="Cell surface lipoprotein"/>
    <property type="match status" value="1"/>
</dbReference>
<dbReference type="InterPro" id="IPR036378">
    <property type="entry name" value="FAS1_dom_sf"/>
</dbReference>
<dbReference type="PROSITE" id="PS50213">
    <property type="entry name" value="FAS1"/>
    <property type="match status" value="1"/>
</dbReference>
<dbReference type="Gene3D" id="2.30.180.10">
    <property type="entry name" value="FAS1 domain"/>
    <property type="match status" value="1"/>
</dbReference>
<sequence>MSARPLKVVGGLVVAASLMFGAVACSSDSDSKSADTTVKKEASTTMAPAKKTETIVDIAAGNADFSTLVGAVKTAGLAETLSGTGPFTVFAPNNAAFAKLPAGTLASLTPAQLTPILTYHVVSGQVLAKDVKAGKVKTVNGAELTINVDGGKVTITDAKGGTVNVIKTDIVGSNGVIHVIDGVLMP</sequence>
<dbReference type="EMBL" id="CAEMXZ010000030">
    <property type="protein sequence ID" value="CAB4323183.1"/>
    <property type="molecule type" value="Genomic_DNA"/>
</dbReference>
<evidence type="ECO:0000313" key="2">
    <source>
        <dbReference type="EMBL" id="CAB4323183.1"/>
    </source>
</evidence>
<name>A0A6J5YBB9_9ZZZZ</name>
<dbReference type="PROSITE" id="PS51257">
    <property type="entry name" value="PROKAR_LIPOPROTEIN"/>
    <property type="match status" value="1"/>
</dbReference>
<dbReference type="AlphaFoldDB" id="A0A6J5YBB9"/>
<organism evidence="2">
    <name type="scientific">freshwater metagenome</name>
    <dbReference type="NCBI Taxonomy" id="449393"/>
    <lineage>
        <taxon>unclassified sequences</taxon>
        <taxon>metagenomes</taxon>
        <taxon>ecological metagenomes</taxon>
    </lineage>
</organism>
<dbReference type="PANTHER" id="PTHR10900">
    <property type="entry name" value="PERIOSTIN-RELATED"/>
    <property type="match status" value="1"/>
</dbReference>
<dbReference type="InterPro" id="IPR050904">
    <property type="entry name" value="Adhesion/Biosynth-related"/>
</dbReference>
<proteinExistence type="predicted"/>
<dbReference type="SUPFAM" id="SSF82153">
    <property type="entry name" value="FAS1 domain"/>
    <property type="match status" value="1"/>
</dbReference>
<evidence type="ECO:0000259" key="1">
    <source>
        <dbReference type="PROSITE" id="PS50213"/>
    </source>
</evidence>
<accession>A0A6J5YBB9</accession>
<dbReference type="GO" id="GO:0005615">
    <property type="term" value="C:extracellular space"/>
    <property type="evidence" value="ECO:0007669"/>
    <property type="project" value="TreeGrafter"/>
</dbReference>
<dbReference type="PANTHER" id="PTHR10900:SF77">
    <property type="entry name" value="FI19380P1"/>
    <property type="match status" value="1"/>
</dbReference>
<reference evidence="2" key="1">
    <citation type="submission" date="2020-05" db="EMBL/GenBank/DDBJ databases">
        <authorList>
            <person name="Chiriac C."/>
            <person name="Salcher M."/>
            <person name="Ghai R."/>
            <person name="Kavagutti S V."/>
        </authorList>
    </citation>
    <scope>NUCLEOTIDE SEQUENCE</scope>
</reference>